<comment type="caution">
    <text evidence="3">The sequence shown here is derived from an EMBL/GenBank/DDBJ whole genome shotgun (WGS) entry which is preliminary data.</text>
</comment>
<dbReference type="EMBL" id="BMQC01000010">
    <property type="protein sequence ID" value="GGK35891.1"/>
    <property type="molecule type" value="Genomic_DNA"/>
</dbReference>
<dbReference type="GO" id="GO:0015074">
    <property type="term" value="P:DNA integration"/>
    <property type="evidence" value="ECO:0007669"/>
    <property type="project" value="InterPro"/>
</dbReference>
<feature type="domain" description="Integrase catalytic" evidence="2">
    <location>
        <begin position="56"/>
        <end position="228"/>
    </location>
</feature>
<proteinExistence type="predicted"/>
<evidence type="ECO:0000259" key="2">
    <source>
        <dbReference type="PROSITE" id="PS50994"/>
    </source>
</evidence>
<dbReference type="InterPro" id="IPR036397">
    <property type="entry name" value="RNaseH_sf"/>
</dbReference>
<gene>
    <name evidence="3" type="ORF">GCM10010124_30700</name>
</gene>
<keyword evidence="4" id="KW-1185">Reference proteome</keyword>
<evidence type="ECO:0000256" key="1">
    <source>
        <dbReference type="SAM" id="MobiDB-lite"/>
    </source>
</evidence>
<name>A0A8J3FJ00_9ACTN</name>
<evidence type="ECO:0000313" key="3">
    <source>
        <dbReference type="EMBL" id="GGK35891.1"/>
    </source>
</evidence>
<dbReference type="InterPro" id="IPR012337">
    <property type="entry name" value="RNaseH-like_sf"/>
</dbReference>
<dbReference type="Proteomes" id="UP000662200">
    <property type="component" value="Unassembled WGS sequence"/>
</dbReference>
<dbReference type="GO" id="GO:0003676">
    <property type="term" value="F:nucleic acid binding"/>
    <property type="evidence" value="ECO:0007669"/>
    <property type="project" value="InterPro"/>
</dbReference>
<organism evidence="3 4">
    <name type="scientific">Pilimelia terevasa</name>
    <dbReference type="NCBI Taxonomy" id="53372"/>
    <lineage>
        <taxon>Bacteria</taxon>
        <taxon>Bacillati</taxon>
        <taxon>Actinomycetota</taxon>
        <taxon>Actinomycetes</taxon>
        <taxon>Micromonosporales</taxon>
        <taxon>Micromonosporaceae</taxon>
        <taxon>Pilimelia</taxon>
    </lineage>
</organism>
<dbReference type="Gene3D" id="3.30.420.10">
    <property type="entry name" value="Ribonuclease H-like superfamily/Ribonuclease H"/>
    <property type="match status" value="1"/>
</dbReference>
<dbReference type="PANTHER" id="PTHR35004:SF7">
    <property type="entry name" value="INTEGRASE PROTEIN"/>
    <property type="match status" value="1"/>
</dbReference>
<accession>A0A8J3FJ00</accession>
<sequence length="517" mass="56570">MRRAHQRWGARRISFELSRTGLDPGPSRATVHRVLVRNGLVDPHAQQRKRAWNRWERDAPMQLWQLDIVDGMRLPNGRQCKIVTGLDDHSRFAVVAAVVARPTGKAICAAFTAAMDRYGEPEEVLTDNGKQFTGRHTKPMPVEVLFERICRQRGIVQRLTKIRSPTTTGKVERFHHSLQQEFLNHCAPFPDLPSAQAALDGWVDAYNTRRPHQSLDMATPATRFHRPVIAAAATLRQPSRPQRPAAASVPALAELRAVELHLSVPPSGALSLAGRQLVWVGKAFAGRTVHLWADQRSIHLAVAGEHLKTVPSRLSIDDLHQLTARGGRAAGPTPAASALHPDDALGATAVQVHRTANRDGNVQLAGQRIQLGADYAGQRITLRMDGHLLHVIADDHLARTLPSPVPADQRGRLVGAQRVDTPLPPPRGGAPAVRRRVPADGVTMVAGQRLRIGRVHAGKTVTIAVEDTHYRAYYDGEELGAYPQTGKPAVRVTRTAHRAGQTPVRPACPDNEPSTIS</sequence>
<evidence type="ECO:0000313" key="4">
    <source>
        <dbReference type="Proteomes" id="UP000662200"/>
    </source>
</evidence>
<protein>
    <recommendedName>
        <fullName evidence="2">Integrase catalytic domain-containing protein</fullName>
    </recommendedName>
</protein>
<dbReference type="PROSITE" id="PS50994">
    <property type="entry name" value="INTEGRASE"/>
    <property type="match status" value="1"/>
</dbReference>
<dbReference type="Pfam" id="PF13683">
    <property type="entry name" value="rve_3"/>
    <property type="match status" value="1"/>
</dbReference>
<dbReference type="AlphaFoldDB" id="A0A8J3FJ00"/>
<feature type="region of interest" description="Disordered" evidence="1">
    <location>
        <begin position="496"/>
        <end position="517"/>
    </location>
</feature>
<reference evidence="3" key="1">
    <citation type="journal article" date="2014" name="Int. J. Syst. Evol. Microbiol.">
        <title>Complete genome sequence of Corynebacterium casei LMG S-19264T (=DSM 44701T), isolated from a smear-ripened cheese.</title>
        <authorList>
            <consortium name="US DOE Joint Genome Institute (JGI-PGF)"/>
            <person name="Walter F."/>
            <person name="Albersmeier A."/>
            <person name="Kalinowski J."/>
            <person name="Ruckert C."/>
        </authorList>
    </citation>
    <scope>NUCLEOTIDE SEQUENCE</scope>
    <source>
        <strain evidence="3">JCM 3091</strain>
    </source>
</reference>
<dbReference type="SUPFAM" id="SSF53098">
    <property type="entry name" value="Ribonuclease H-like"/>
    <property type="match status" value="1"/>
</dbReference>
<dbReference type="InterPro" id="IPR001584">
    <property type="entry name" value="Integrase_cat-core"/>
</dbReference>
<reference evidence="3" key="2">
    <citation type="submission" date="2020-09" db="EMBL/GenBank/DDBJ databases">
        <authorList>
            <person name="Sun Q."/>
            <person name="Ohkuma M."/>
        </authorList>
    </citation>
    <scope>NUCLEOTIDE SEQUENCE</scope>
    <source>
        <strain evidence="3">JCM 3091</strain>
    </source>
</reference>
<dbReference type="PANTHER" id="PTHR35004">
    <property type="entry name" value="TRANSPOSASE RV3428C-RELATED"/>
    <property type="match status" value="1"/>
</dbReference>